<dbReference type="Proteomes" id="UP000611640">
    <property type="component" value="Chromosome"/>
</dbReference>
<dbReference type="KEGG" id="atl:Athai_27950"/>
<dbReference type="InterPro" id="IPR000623">
    <property type="entry name" value="Shikimate_kinase/TSH1"/>
</dbReference>
<dbReference type="GO" id="GO:0005524">
    <property type="term" value="F:ATP binding"/>
    <property type="evidence" value="ECO:0007669"/>
    <property type="project" value="UniProtKB-UniRule"/>
</dbReference>
<comment type="similarity">
    <text evidence="2 11">Belongs to the shikimate kinase family.</text>
</comment>
<dbReference type="HAMAP" id="MF_00109">
    <property type="entry name" value="Shikimate_kinase"/>
    <property type="match status" value="1"/>
</dbReference>
<feature type="binding site" evidence="11">
    <location>
        <position position="140"/>
    </location>
    <ligand>
        <name>ATP</name>
        <dbReference type="ChEBI" id="CHEBI:30616"/>
    </ligand>
</feature>
<dbReference type="PRINTS" id="PR01100">
    <property type="entry name" value="SHIKIMTKNASE"/>
</dbReference>
<evidence type="ECO:0000256" key="10">
    <source>
        <dbReference type="ARBA" id="ARBA00048567"/>
    </source>
</evidence>
<feature type="binding site" evidence="11">
    <location>
        <begin position="35"/>
        <end position="40"/>
    </location>
    <ligand>
        <name>ATP</name>
        <dbReference type="ChEBI" id="CHEBI:30616"/>
    </ligand>
</feature>
<evidence type="ECO:0000256" key="6">
    <source>
        <dbReference type="ARBA" id="ARBA00022741"/>
    </source>
</evidence>
<dbReference type="GO" id="GO:0009423">
    <property type="term" value="P:chorismate biosynthetic process"/>
    <property type="evidence" value="ECO:0007669"/>
    <property type="project" value="UniProtKB-UniRule"/>
</dbReference>
<comment type="subunit">
    <text evidence="11">Monomer.</text>
</comment>
<keyword evidence="5 11" id="KW-0808">Transferase</keyword>
<dbReference type="GO" id="GO:0004765">
    <property type="term" value="F:shikimate kinase activity"/>
    <property type="evidence" value="ECO:0007669"/>
    <property type="project" value="UniProtKB-UniRule"/>
</dbReference>
<keyword evidence="13" id="KW-1185">Reference proteome</keyword>
<feature type="binding site" evidence="11">
    <location>
        <position position="103"/>
    </location>
    <ligand>
        <name>substrate</name>
    </ligand>
</feature>
<comment type="function">
    <text evidence="11">Catalyzes the specific phosphorylation of the 3-hydroxyl group of shikimic acid using ATP as a cosubstrate.</text>
</comment>
<feature type="binding site" evidence="11">
    <location>
        <position position="81"/>
    </location>
    <ligand>
        <name>substrate</name>
    </ligand>
</feature>
<name>A0A7R7DPC1_9ACTN</name>
<evidence type="ECO:0000256" key="4">
    <source>
        <dbReference type="ARBA" id="ARBA00022605"/>
    </source>
</evidence>
<feature type="binding site" evidence="11">
    <location>
        <position position="57"/>
    </location>
    <ligand>
        <name>substrate</name>
    </ligand>
</feature>
<feature type="binding site" evidence="11">
    <location>
        <position position="39"/>
    </location>
    <ligand>
        <name>Mg(2+)</name>
        <dbReference type="ChEBI" id="CHEBI:18420"/>
    </ligand>
</feature>
<comment type="subcellular location">
    <subcellularLocation>
        <location evidence="11">Cytoplasm</location>
    </subcellularLocation>
</comment>
<comment type="pathway">
    <text evidence="1 11">Metabolic intermediate biosynthesis; chorismate biosynthesis; chorismate from D-erythrose 4-phosphate and phosphoenolpyruvate: step 5/7.</text>
</comment>
<reference evidence="12 13" key="1">
    <citation type="submission" date="2020-08" db="EMBL/GenBank/DDBJ databases">
        <title>Whole genome shotgun sequence of Actinocatenispora thailandica NBRC 105041.</title>
        <authorList>
            <person name="Komaki H."/>
            <person name="Tamura T."/>
        </authorList>
    </citation>
    <scope>NUCLEOTIDE SEQUENCE [LARGE SCALE GENOMIC DNA]</scope>
    <source>
        <strain evidence="12 13">NBRC 105041</strain>
    </source>
</reference>
<sequence>MTPAADLAGGASTAPEPAGVPGVDRPVCVLVGAPGAGKTTVGRLLAARLGVEFADTDEQIERAAGKPISDIFVDDGEEHFRSLERAAVAEALATRRGVLALGGGAVLAGATRELLLAHLVVYLSVELPDAAKRTGLSAARPLLAINPRATMRQLLAERRPLYEEVADVVVPTDRIDAEQVTETVLAALSDLRAQP</sequence>
<keyword evidence="11" id="KW-0460">Magnesium</keyword>
<evidence type="ECO:0000256" key="3">
    <source>
        <dbReference type="ARBA" id="ARBA00012154"/>
    </source>
</evidence>
<evidence type="ECO:0000256" key="8">
    <source>
        <dbReference type="ARBA" id="ARBA00022840"/>
    </source>
</evidence>
<dbReference type="InterPro" id="IPR031322">
    <property type="entry name" value="Shikimate/glucono_kinase"/>
</dbReference>
<dbReference type="PANTHER" id="PTHR21087">
    <property type="entry name" value="SHIKIMATE KINASE"/>
    <property type="match status" value="1"/>
</dbReference>
<keyword evidence="11" id="KW-0479">Metal-binding</keyword>
<gene>
    <name evidence="11 12" type="primary">aroK</name>
    <name evidence="12" type="ORF">Athai_27950</name>
</gene>
<dbReference type="GO" id="GO:0008652">
    <property type="term" value="P:amino acid biosynthetic process"/>
    <property type="evidence" value="ECO:0007669"/>
    <property type="project" value="UniProtKB-KW"/>
</dbReference>
<evidence type="ECO:0000256" key="7">
    <source>
        <dbReference type="ARBA" id="ARBA00022777"/>
    </source>
</evidence>
<dbReference type="InterPro" id="IPR027417">
    <property type="entry name" value="P-loop_NTPase"/>
</dbReference>
<evidence type="ECO:0000256" key="2">
    <source>
        <dbReference type="ARBA" id="ARBA00006997"/>
    </source>
</evidence>
<comment type="catalytic activity">
    <reaction evidence="10 11">
        <text>shikimate + ATP = 3-phosphoshikimate + ADP + H(+)</text>
        <dbReference type="Rhea" id="RHEA:13121"/>
        <dbReference type="ChEBI" id="CHEBI:15378"/>
        <dbReference type="ChEBI" id="CHEBI:30616"/>
        <dbReference type="ChEBI" id="CHEBI:36208"/>
        <dbReference type="ChEBI" id="CHEBI:145989"/>
        <dbReference type="ChEBI" id="CHEBI:456216"/>
        <dbReference type="EC" id="2.7.1.71"/>
    </reaction>
</comment>
<dbReference type="CDD" id="cd00464">
    <property type="entry name" value="SK"/>
    <property type="match status" value="1"/>
</dbReference>
<evidence type="ECO:0000313" key="13">
    <source>
        <dbReference type="Proteomes" id="UP000611640"/>
    </source>
</evidence>
<keyword evidence="9 11" id="KW-0057">Aromatic amino acid biosynthesis</keyword>
<keyword evidence="11" id="KW-0963">Cytoplasm</keyword>
<evidence type="ECO:0000256" key="5">
    <source>
        <dbReference type="ARBA" id="ARBA00022679"/>
    </source>
</evidence>
<evidence type="ECO:0000256" key="11">
    <source>
        <dbReference type="HAMAP-Rule" id="MF_00109"/>
    </source>
</evidence>
<comment type="caution">
    <text evidence="11">Lacks conserved residue(s) required for the propagation of feature annotation.</text>
</comment>
<keyword evidence="6 11" id="KW-0547">Nucleotide-binding</keyword>
<dbReference type="GO" id="GO:0000287">
    <property type="term" value="F:magnesium ion binding"/>
    <property type="evidence" value="ECO:0007669"/>
    <property type="project" value="UniProtKB-UniRule"/>
</dbReference>
<dbReference type="GO" id="GO:0009073">
    <property type="term" value="P:aromatic amino acid family biosynthetic process"/>
    <property type="evidence" value="ECO:0007669"/>
    <property type="project" value="UniProtKB-KW"/>
</dbReference>
<dbReference type="Pfam" id="PF01202">
    <property type="entry name" value="SKI"/>
    <property type="match status" value="1"/>
</dbReference>
<evidence type="ECO:0000256" key="1">
    <source>
        <dbReference type="ARBA" id="ARBA00004842"/>
    </source>
</evidence>
<dbReference type="InterPro" id="IPR023000">
    <property type="entry name" value="Shikimate_kinase_CS"/>
</dbReference>
<dbReference type="EMBL" id="AP023355">
    <property type="protein sequence ID" value="BCJ35292.1"/>
    <property type="molecule type" value="Genomic_DNA"/>
</dbReference>
<organism evidence="12 13">
    <name type="scientific">Actinocatenispora thailandica</name>
    <dbReference type="NCBI Taxonomy" id="227318"/>
    <lineage>
        <taxon>Bacteria</taxon>
        <taxon>Bacillati</taxon>
        <taxon>Actinomycetota</taxon>
        <taxon>Actinomycetes</taxon>
        <taxon>Micromonosporales</taxon>
        <taxon>Micromonosporaceae</taxon>
        <taxon>Actinocatenispora</taxon>
    </lineage>
</organism>
<dbReference type="AlphaFoldDB" id="A0A7R7DPC1"/>
<dbReference type="SUPFAM" id="SSF52540">
    <property type="entry name" value="P-loop containing nucleoside triphosphate hydrolases"/>
    <property type="match status" value="1"/>
</dbReference>
<protein>
    <recommendedName>
        <fullName evidence="3 11">Shikimate kinase</fullName>
        <shortName evidence="11">SK</shortName>
        <ecNumber evidence="3 11">2.7.1.71</ecNumber>
    </recommendedName>
</protein>
<comment type="cofactor">
    <cofactor evidence="11">
        <name>Mg(2+)</name>
        <dbReference type="ChEBI" id="CHEBI:18420"/>
    </cofactor>
    <text evidence="11">Binds 1 Mg(2+) ion per subunit.</text>
</comment>
<evidence type="ECO:0000256" key="9">
    <source>
        <dbReference type="ARBA" id="ARBA00023141"/>
    </source>
</evidence>
<keyword evidence="8 11" id="KW-0067">ATP-binding</keyword>
<keyword evidence="7 11" id="KW-0418">Kinase</keyword>
<dbReference type="EC" id="2.7.1.71" evidence="3 11"/>
<dbReference type="PANTHER" id="PTHR21087:SF16">
    <property type="entry name" value="SHIKIMATE KINASE 1, CHLOROPLASTIC"/>
    <property type="match status" value="1"/>
</dbReference>
<dbReference type="UniPathway" id="UPA00053">
    <property type="reaction ID" value="UER00088"/>
</dbReference>
<evidence type="ECO:0000313" key="12">
    <source>
        <dbReference type="EMBL" id="BCJ35292.1"/>
    </source>
</evidence>
<feature type="binding site" evidence="11">
    <location>
        <position position="158"/>
    </location>
    <ligand>
        <name>substrate</name>
    </ligand>
</feature>
<keyword evidence="4 11" id="KW-0028">Amino-acid biosynthesis</keyword>
<dbReference type="PROSITE" id="PS01128">
    <property type="entry name" value="SHIKIMATE_KINASE"/>
    <property type="match status" value="1"/>
</dbReference>
<dbReference type="GO" id="GO:0005829">
    <property type="term" value="C:cytosol"/>
    <property type="evidence" value="ECO:0007669"/>
    <property type="project" value="TreeGrafter"/>
</dbReference>
<accession>A0A7R7DPC1</accession>
<proteinExistence type="inferred from homology"/>
<dbReference type="Gene3D" id="3.40.50.300">
    <property type="entry name" value="P-loop containing nucleotide triphosphate hydrolases"/>
    <property type="match status" value="1"/>
</dbReference>